<evidence type="ECO:0000313" key="2">
    <source>
        <dbReference type="EMBL" id="SDB91662.1"/>
    </source>
</evidence>
<evidence type="ECO:0000313" key="3">
    <source>
        <dbReference type="Proteomes" id="UP000198908"/>
    </source>
</evidence>
<dbReference type="Proteomes" id="UP000198908">
    <property type="component" value="Unassembled WGS sequence"/>
</dbReference>
<dbReference type="EMBL" id="FMYQ01000002">
    <property type="protein sequence ID" value="SDB91662.1"/>
    <property type="molecule type" value="Genomic_DNA"/>
</dbReference>
<keyword evidence="1" id="KW-0472">Membrane</keyword>
<keyword evidence="3" id="KW-1185">Reference proteome</keyword>
<dbReference type="AlphaFoldDB" id="A0A1G6HBJ8"/>
<gene>
    <name evidence="2" type="ORF">SAMN05421548_102146</name>
</gene>
<proteinExistence type="predicted"/>
<organism evidence="2 3">
    <name type="scientific">Paraburkholderia lycopersici</name>
    <dbReference type="NCBI Taxonomy" id="416944"/>
    <lineage>
        <taxon>Bacteria</taxon>
        <taxon>Pseudomonadati</taxon>
        <taxon>Pseudomonadota</taxon>
        <taxon>Betaproteobacteria</taxon>
        <taxon>Burkholderiales</taxon>
        <taxon>Burkholderiaceae</taxon>
        <taxon>Paraburkholderia</taxon>
    </lineage>
</organism>
<protein>
    <submittedName>
        <fullName evidence="2">Uncharacterized protein</fullName>
    </submittedName>
</protein>
<keyword evidence="1" id="KW-0812">Transmembrane</keyword>
<name>A0A1G6HBJ8_9BURK</name>
<feature type="transmembrane region" description="Helical" evidence="1">
    <location>
        <begin position="12"/>
        <end position="34"/>
    </location>
</feature>
<evidence type="ECO:0000256" key="1">
    <source>
        <dbReference type="SAM" id="Phobius"/>
    </source>
</evidence>
<reference evidence="3" key="1">
    <citation type="submission" date="2016-09" db="EMBL/GenBank/DDBJ databases">
        <authorList>
            <person name="Varghese N."/>
            <person name="Submissions S."/>
        </authorList>
    </citation>
    <scope>NUCLEOTIDE SEQUENCE [LARGE SCALE GENOMIC DNA]</scope>
    <source>
        <strain evidence="3">TNe-862</strain>
    </source>
</reference>
<sequence length="65" mass="7129">MYSGTETVMRPIFGFGVFLRISPAMLVIAVAVCARGQKPAAYGSKRLLRHARSRSIDRLLVGHAQ</sequence>
<keyword evidence="1" id="KW-1133">Transmembrane helix</keyword>
<accession>A0A1G6HBJ8</accession>